<dbReference type="OrthoDB" id="2042421at2"/>
<dbReference type="eggNOG" id="ENOG5032WQK">
    <property type="taxonomic scope" value="Bacteria"/>
</dbReference>
<dbReference type="Proteomes" id="UP000018901">
    <property type="component" value="Chromosome"/>
</dbReference>
<dbReference type="HOGENOM" id="CLU_109688_1_0_10"/>
<dbReference type="STRING" id="880074.BARVI_10470"/>
<dbReference type="PATRIC" id="fig|880074.11.peg.2172"/>
<evidence type="ECO:0000313" key="1">
    <source>
        <dbReference type="EMBL" id="AHF13100.1"/>
    </source>
</evidence>
<dbReference type="Pfam" id="PF19514">
    <property type="entry name" value="MobC_2"/>
    <property type="match status" value="1"/>
</dbReference>
<dbReference type="RefSeq" id="WP_025279149.1">
    <property type="nucleotide sequence ID" value="NZ_CP007034.1"/>
</dbReference>
<dbReference type="AlphaFoldDB" id="W0EQL7"/>
<name>W0EQL7_9BACT</name>
<dbReference type="NCBIfam" id="NF041324">
    <property type="entry name" value="Bacteroid_MobA"/>
    <property type="match status" value="1"/>
</dbReference>
<sequence length="148" mass="17441">MADEKRTKRKKTAGRKPKKDPAVFRYSIKFTSEENGRFEILFQKSGLRYRARYIKMKALDEASKVIKIDPATTDFYIRLTNFYHQFQAIGNNYNQVVKAVKTNFGDKRAFVLLRKLEKETVELVIVSRQIVALINEYKEKYLNTHLPD</sequence>
<keyword evidence="2" id="KW-1185">Reference proteome</keyword>
<dbReference type="GeneID" id="90529815"/>
<dbReference type="KEGG" id="bvs:BARVI_10470"/>
<accession>W0EQL7</accession>
<dbReference type="EMBL" id="CP007034">
    <property type="protein sequence ID" value="AHF13100.1"/>
    <property type="molecule type" value="Genomic_DNA"/>
</dbReference>
<dbReference type="InterPro" id="IPR045788">
    <property type="entry name" value="MobC_2"/>
</dbReference>
<evidence type="ECO:0000313" key="2">
    <source>
        <dbReference type="Proteomes" id="UP000018901"/>
    </source>
</evidence>
<proteinExistence type="predicted"/>
<protein>
    <recommendedName>
        <fullName evidence="3">MobA protein</fullName>
    </recommendedName>
</protein>
<reference evidence="1 2" key="1">
    <citation type="submission" date="2013-12" db="EMBL/GenBank/DDBJ databases">
        <authorList>
            <consortium name="DOE Joint Genome Institute"/>
            <person name="Eisen J."/>
            <person name="Huntemann M."/>
            <person name="Han J."/>
            <person name="Chen A."/>
            <person name="Kyrpides N."/>
            <person name="Mavromatis K."/>
            <person name="Markowitz V."/>
            <person name="Palaniappan K."/>
            <person name="Ivanova N."/>
            <person name="Schaumberg A."/>
            <person name="Pati A."/>
            <person name="Liolios K."/>
            <person name="Nordberg H.P."/>
            <person name="Cantor M.N."/>
            <person name="Hua S.X."/>
            <person name="Woyke T."/>
        </authorList>
    </citation>
    <scope>NUCLEOTIDE SEQUENCE [LARGE SCALE GENOMIC DNA]</scope>
    <source>
        <strain evidence="2">DSM 18177</strain>
    </source>
</reference>
<organism evidence="1 2">
    <name type="scientific">Barnesiella viscericola DSM 18177</name>
    <dbReference type="NCBI Taxonomy" id="880074"/>
    <lineage>
        <taxon>Bacteria</taxon>
        <taxon>Pseudomonadati</taxon>
        <taxon>Bacteroidota</taxon>
        <taxon>Bacteroidia</taxon>
        <taxon>Bacteroidales</taxon>
        <taxon>Barnesiellaceae</taxon>
        <taxon>Barnesiella</taxon>
    </lineage>
</organism>
<gene>
    <name evidence="1" type="ORF">BARVI_10470</name>
</gene>
<evidence type="ECO:0008006" key="3">
    <source>
        <dbReference type="Google" id="ProtNLM"/>
    </source>
</evidence>